<organism evidence="1 2">
    <name type="scientific">Candidatus Azambacteria bacterium RIFCSPLOWO2_02_FULL_44_14</name>
    <dbReference type="NCBI Taxonomy" id="1797306"/>
    <lineage>
        <taxon>Bacteria</taxon>
        <taxon>Candidatus Azamiibacteriota</taxon>
    </lineage>
</organism>
<comment type="caution">
    <text evidence="1">The sequence shown here is derived from an EMBL/GenBank/DDBJ whole genome shotgun (WGS) entry which is preliminary data.</text>
</comment>
<dbReference type="AlphaFoldDB" id="A0A1F5CBA7"/>
<proteinExistence type="predicted"/>
<protein>
    <recommendedName>
        <fullName evidence="3">Phage-Barnase-EndoU-ColicinE5/D-RelE like nuclease 2 domain-containing protein</fullName>
    </recommendedName>
</protein>
<reference evidence="1 2" key="1">
    <citation type="journal article" date="2016" name="Nat. Commun.">
        <title>Thousands of microbial genomes shed light on interconnected biogeochemical processes in an aquifer system.</title>
        <authorList>
            <person name="Anantharaman K."/>
            <person name="Brown C.T."/>
            <person name="Hug L.A."/>
            <person name="Sharon I."/>
            <person name="Castelle C.J."/>
            <person name="Probst A.J."/>
            <person name="Thomas B.C."/>
            <person name="Singh A."/>
            <person name="Wilkins M.J."/>
            <person name="Karaoz U."/>
            <person name="Brodie E.L."/>
            <person name="Williams K.H."/>
            <person name="Hubbard S.S."/>
            <person name="Banfield J.F."/>
        </authorList>
    </citation>
    <scope>NUCLEOTIDE SEQUENCE [LARGE SCALE GENOMIC DNA]</scope>
</reference>
<sequence length="128" mass="15274">MRVNADGSIDFLRGKQTYRFEKQNYDRHAKKRPKILHQKFLNEIETTITDPDCITVGSQLNKENFYRVVYFDDIRGTRFLTFWKIPVFYHNKNFAVIATAIEKNAPNFYAINPLENRKVPWRKTNSQI</sequence>
<dbReference type="Proteomes" id="UP000177197">
    <property type="component" value="Unassembled WGS sequence"/>
</dbReference>
<evidence type="ECO:0000313" key="1">
    <source>
        <dbReference type="EMBL" id="OGD40182.1"/>
    </source>
</evidence>
<name>A0A1F5CBA7_9BACT</name>
<evidence type="ECO:0008006" key="3">
    <source>
        <dbReference type="Google" id="ProtNLM"/>
    </source>
</evidence>
<gene>
    <name evidence="1" type="ORF">A3I30_02855</name>
</gene>
<dbReference type="EMBL" id="MEYV01000011">
    <property type="protein sequence ID" value="OGD40182.1"/>
    <property type="molecule type" value="Genomic_DNA"/>
</dbReference>
<accession>A0A1F5CBA7</accession>
<evidence type="ECO:0000313" key="2">
    <source>
        <dbReference type="Proteomes" id="UP000177197"/>
    </source>
</evidence>